<evidence type="ECO:0000313" key="6">
    <source>
        <dbReference type="EMBL" id="POZ84543.1"/>
    </source>
</evidence>
<accession>A0A2S5DZG4</accession>
<gene>
    <name evidence="6" type="ORF">C3743_31815</name>
</gene>
<dbReference type="InterPro" id="IPR002104">
    <property type="entry name" value="Integrase_catalytic"/>
</dbReference>
<dbReference type="PANTHER" id="PTHR30349:SF81">
    <property type="entry name" value="TYROSINE RECOMBINASE XERC"/>
    <property type="match status" value="1"/>
</dbReference>
<evidence type="ECO:0000256" key="3">
    <source>
        <dbReference type="ARBA" id="ARBA00023125"/>
    </source>
</evidence>
<protein>
    <recommendedName>
        <fullName evidence="5">Tyr recombinase domain-containing protein</fullName>
    </recommendedName>
</protein>
<dbReference type="GO" id="GO:0007059">
    <property type="term" value="P:chromosome segregation"/>
    <property type="evidence" value="ECO:0007669"/>
    <property type="project" value="UniProtKB-KW"/>
</dbReference>
<dbReference type="Gene3D" id="1.10.443.10">
    <property type="entry name" value="Intergrase catalytic core"/>
    <property type="match status" value="1"/>
</dbReference>
<evidence type="ECO:0000313" key="7">
    <source>
        <dbReference type="Proteomes" id="UP000238655"/>
    </source>
</evidence>
<dbReference type="EMBL" id="PQVP01000002">
    <property type="protein sequence ID" value="POZ84543.1"/>
    <property type="molecule type" value="Genomic_DNA"/>
</dbReference>
<dbReference type="SUPFAM" id="SSF56349">
    <property type="entry name" value="DNA breaking-rejoining enzymes"/>
    <property type="match status" value="1"/>
</dbReference>
<proteinExistence type="predicted"/>
<dbReference type="Proteomes" id="UP000238655">
    <property type="component" value="Chromosome 1"/>
</dbReference>
<dbReference type="InterPro" id="IPR011010">
    <property type="entry name" value="DNA_brk_join_enz"/>
</dbReference>
<dbReference type="AlphaFoldDB" id="A0A2S5DZG4"/>
<dbReference type="InterPro" id="IPR050090">
    <property type="entry name" value="Tyrosine_recombinase_XerCD"/>
</dbReference>
<dbReference type="GO" id="GO:0006310">
    <property type="term" value="P:DNA recombination"/>
    <property type="evidence" value="ECO:0007669"/>
    <property type="project" value="UniProtKB-KW"/>
</dbReference>
<evidence type="ECO:0000256" key="2">
    <source>
        <dbReference type="ARBA" id="ARBA00022908"/>
    </source>
</evidence>
<keyword evidence="4" id="KW-0233">DNA recombination</keyword>
<reference evidence="6 7" key="1">
    <citation type="submission" date="2018-01" db="EMBL/GenBank/DDBJ databases">
        <title>Successful Treatment of Persistent Burkholderia cepacia Bacteremia with Ceftazidime-Avibactam.</title>
        <authorList>
            <person name="Tamma P."/>
            <person name="Fan Y."/>
            <person name="Bergman Y."/>
            <person name="Sick-Samuels A."/>
            <person name="Hsu A."/>
            <person name="Timp W."/>
            <person name="Simner P."/>
        </authorList>
    </citation>
    <scope>NUCLEOTIDE SEQUENCE [LARGE SCALE GENOMIC DNA]</scope>
    <source>
        <strain evidence="6 7">170816</strain>
    </source>
</reference>
<dbReference type="GO" id="GO:0003677">
    <property type="term" value="F:DNA binding"/>
    <property type="evidence" value="ECO:0007669"/>
    <property type="project" value="UniProtKB-KW"/>
</dbReference>
<evidence type="ECO:0000259" key="5">
    <source>
        <dbReference type="PROSITE" id="PS51898"/>
    </source>
</evidence>
<dbReference type="Gene3D" id="1.10.150.130">
    <property type="match status" value="1"/>
</dbReference>
<comment type="caution">
    <text evidence="6">The sequence shown here is derived from an EMBL/GenBank/DDBJ whole genome shotgun (WGS) entry which is preliminary data.</text>
</comment>
<keyword evidence="2" id="KW-0229">DNA integration</keyword>
<sequence>MPLANSLVPQLVKVTGSASSEVVVLSSGDVLQLSVNSSTYPLYSVLDSYGVVVKSVHLWLRKLRAEAGLSISMSTVEQYARTLSYLCRWIERDGPYPNLSVDENLVLLSRQDIQAWTRDMKTRGAESHNTLHSREACVKQFLDWMATQEAGNLRDPENSPYGRAGTLRYVVAPPNARSPRYVSAEIVVQLLNGMHNECERCMFHAQYDMGLRISELVNLVASDIPDDSMYDPAFQFIPICARRVKGRGGQKPEKITLMSRAVLRRIKRYHSSREYKLASDWDINDPNKPVFLTANQLRWSPRNASKQFKKAVRRVRLIDAMATHWMRHGTAFSVLCSDIGKTYQDRMLLVQQMLGHAHLKTTEIYTQIPPDLLQRLTKAGKEMNRLDEAESIREQTYLGPLQHNEKRGHHA</sequence>
<evidence type="ECO:0000256" key="1">
    <source>
        <dbReference type="ARBA" id="ARBA00022829"/>
    </source>
</evidence>
<organism evidence="6 7">
    <name type="scientific">Burkholderia contaminans</name>
    <dbReference type="NCBI Taxonomy" id="488447"/>
    <lineage>
        <taxon>Bacteria</taxon>
        <taxon>Pseudomonadati</taxon>
        <taxon>Pseudomonadota</taxon>
        <taxon>Betaproteobacteria</taxon>
        <taxon>Burkholderiales</taxon>
        <taxon>Burkholderiaceae</taxon>
        <taxon>Burkholderia</taxon>
        <taxon>Burkholderia cepacia complex</taxon>
    </lineage>
</organism>
<evidence type="ECO:0000256" key="4">
    <source>
        <dbReference type="ARBA" id="ARBA00023172"/>
    </source>
</evidence>
<name>A0A2S5DZG4_9BURK</name>
<dbReference type="GO" id="GO:0015074">
    <property type="term" value="P:DNA integration"/>
    <property type="evidence" value="ECO:0007669"/>
    <property type="project" value="UniProtKB-KW"/>
</dbReference>
<dbReference type="PANTHER" id="PTHR30349">
    <property type="entry name" value="PHAGE INTEGRASE-RELATED"/>
    <property type="match status" value="1"/>
</dbReference>
<dbReference type="PROSITE" id="PS51898">
    <property type="entry name" value="TYR_RECOMBINASE"/>
    <property type="match status" value="1"/>
</dbReference>
<feature type="domain" description="Tyr recombinase" evidence="5">
    <location>
        <begin position="177"/>
        <end position="378"/>
    </location>
</feature>
<keyword evidence="1" id="KW-0159">Chromosome partition</keyword>
<dbReference type="Pfam" id="PF00589">
    <property type="entry name" value="Phage_integrase"/>
    <property type="match status" value="1"/>
</dbReference>
<dbReference type="InterPro" id="IPR013762">
    <property type="entry name" value="Integrase-like_cat_sf"/>
</dbReference>
<dbReference type="InterPro" id="IPR010998">
    <property type="entry name" value="Integrase_recombinase_N"/>
</dbReference>
<dbReference type="RefSeq" id="WP_089460617.1">
    <property type="nucleotide sequence ID" value="NZ_CM009575.1"/>
</dbReference>
<keyword evidence="3" id="KW-0238">DNA-binding</keyword>